<keyword evidence="2" id="KW-1185">Reference proteome</keyword>
<evidence type="ECO:0000313" key="1">
    <source>
        <dbReference type="EMBL" id="TFK67625.1"/>
    </source>
</evidence>
<dbReference type="EMBL" id="ML208371">
    <property type="protein sequence ID" value="TFK67625.1"/>
    <property type="molecule type" value="Genomic_DNA"/>
</dbReference>
<gene>
    <name evidence="1" type="ORF">BDN72DRAFT_842807</name>
</gene>
<reference evidence="1 2" key="1">
    <citation type="journal article" date="2019" name="Nat. Ecol. Evol.">
        <title>Megaphylogeny resolves global patterns of mushroom evolution.</title>
        <authorList>
            <person name="Varga T."/>
            <person name="Krizsan K."/>
            <person name="Foldi C."/>
            <person name="Dima B."/>
            <person name="Sanchez-Garcia M."/>
            <person name="Sanchez-Ramirez S."/>
            <person name="Szollosi G.J."/>
            <person name="Szarkandi J.G."/>
            <person name="Papp V."/>
            <person name="Albert L."/>
            <person name="Andreopoulos W."/>
            <person name="Angelini C."/>
            <person name="Antonin V."/>
            <person name="Barry K.W."/>
            <person name="Bougher N.L."/>
            <person name="Buchanan P."/>
            <person name="Buyck B."/>
            <person name="Bense V."/>
            <person name="Catcheside P."/>
            <person name="Chovatia M."/>
            <person name="Cooper J."/>
            <person name="Damon W."/>
            <person name="Desjardin D."/>
            <person name="Finy P."/>
            <person name="Geml J."/>
            <person name="Haridas S."/>
            <person name="Hughes K."/>
            <person name="Justo A."/>
            <person name="Karasinski D."/>
            <person name="Kautmanova I."/>
            <person name="Kiss B."/>
            <person name="Kocsube S."/>
            <person name="Kotiranta H."/>
            <person name="LaButti K.M."/>
            <person name="Lechner B.E."/>
            <person name="Liimatainen K."/>
            <person name="Lipzen A."/>
            <person name="Lukacs Z."/>
            <person name="Mihaltcheva S."/>
            <person name="Morgado L.N."/>
            <person name="Niskanen T."/>
            <person name="Noordeloos M.E."/>
            <person name="Ohm R.A."/>
            <person name="Ortiz-Santana B."/>
            <person name="Ovrebo C."/>
            <person name="Racz N."/>
            <person name="Riley R."/>
            <person name="Savchenko A."/>
            <person name="Shiryaev A."/>
            <person name="Soop K."/>
            <person name="Spirin V."/>
            <person name="Szebenyi C."/>
            <person name="Tomsovsky M."/>
            <person name="Tulloss R.E."/>
            <person name="Uehling J."/>
            <person name="Grigoriev I.V."/>
            <person name="Vagvolgyi C."/>
            <person name="Papp T."/>
            <person name="Martin F.M."/>
            <person name="Miettinen O."/>
            <person name="Hibbett D.S."/>
            <person name="Nagy L.G."/>
        </authorList>
    </citation>
    <scope>NUCLEOTIDE SEQUENCE [LARGE SCALE GENOMIC DNA]</scope>
    <source>
        <strain evidence="1 2">NL-1719</strain>
    </source>
</reference>
<protein>
    <submittedName>
        <fullName evidence="1">Ribonuclease H-like protein</fullName>
    </submittedName>
</protein>
<dbReference type="Proteomes" id="UP000308600">
    <property type="component" value="Unassembled WGS sequence"/>
</dbReference>
<evidence type="ECO:0000313" key="2">
    <source>
        <dbReference type="Proteomes" id="UP000308600"/>
    </source>
</evidence>
<accession>A0ACD3AQ42</accession>
<sequence>MPRGSPDTSLDSVVEVLGPFPVEKQKQTADRKEKKPDTKLMPYPLSSKASNARVGSSNPRPLTRYQTYPQTEPSNSILGPTSEVGTTSSANSGSAKRLARSKSEPMGHLPRYTYKDYTPRACVVHTNHEDEVDDLVSALAPGPVAFDMEWRYFLRKGLPQKTNRVAVVQLADTKGMILVIQVYHMKRFPRNLQTIIESPHIPKLGVNILGDGRKLFQDYGIVAKNLVELGGVVAQADIVPGTCQDTSQQNNEAGVQPKANPLIGGPFGRKMVSLAKLVERYCGKTLEKGTERSSNWETVPLTNAQIFYAACDVHSSVMIYQRLLKLAKENHVTLSPRDYTSDIIPSNYFPSPSPPQVSRETSRGAQESKPRPQYHRAYRCWHDHKMSLEMMCKELVVVGDSLKPSTVIGYVIGALQDDITLPFNFDALRELVQMEISSWDRHRDWMMQKWAEAEQRSEKVAGT</sequence>
<name>A0ACD3AQ42_9AGAR</name>
<proteinExistence type="predicted"/>
<organism evidence="1 2">
    <name type="scientific">Pluteus cervinus</name>
    <dbReference type="NCBI Taxonomy" id="181527"/>
    <lineage>
        <taxon>Eukaryota</taxon>
        <taxon>Fungi</taxon>
        <taxon>Dikarya</taxon>
        <taxon>Basidiomycota</taxon>
        <taxon>Agaricomycotina</taxon>
        <taxon>Agaricomycetes</taxon>
        <taxon>Agaricomycetidae</taxon>
        <taxon>Agaricales</taxon>
        <taxon>Pluteineae</taxon>
        <taxon>Pluteaceae</taxon>
        <taxon>Pluteus</taxon>
    </lineage>
</organism>